<reference evidence="2 3" key="1">
    <citation type="submission" date="2019-03" db="EMBL/GenBank/DDBJ databases">
        <title>First draft genome of Liparis tanakae, snailfish: a comprehensive survey of snailfish specific genes.</title>
        <authorList>
            <person name="Kim W."/>
            <person name="Song I."/>
            <person name="Jeong J.-H."/>
            <person name="Kim D."/>
            <person name="Kim S."/>
            <person name="Ryu S."/>
            <person name="Song J.Y."/>
            <person name="Lee S.K."/>
        </authorList>
    </citation>
    <scope>NUCLEOTIDE SEQUENCE [LARGE SCALE GENOMIC DNA]</scope>
    <source>
        <tissue evidence="2">Muscle</tissue>
    </source>
</reference>
<dbReference type="AlphaFoldDB" id="A0A4Z2FZW5"/>
<feature type="region of interest" description="Disordered" evidence="1">
    <location>
        <begin position="1"/>
        <end position="43"/>
    </location>
</feature>
<organism evidence="2 3">
    <name type="scientific">Liparis tanakae</name>
    <name type="common">Tanaka's snailfish</name>
    <dbReference type="NCBI Taxonomy" id="230148"/>
    <lineage>
        <taxon>Eukaryota</taxon>
        <taxon>Metazoa</taxon>
        <taxon>Chordata</taxon>
        <taxon>Craniata</taxon>
        <taxon>Vertebrata</taxon>
        <taxon>Euteleostomi</taxon>
        <taxon>Actinopterygii</taxon>
        <taxon>Neopterygii</taxon>
        <taxon>Teleostei</taxon>
        <taxon>Neoteleostei</taxon>
        <taxon>Acanthomorphata</taxon>
        <taxon>Eupercaria</taxon>
        <taxon>Perciformes</taxon>
        <taxon>Cottioidei</taxon>
        <taxon>Cottales</taxon>
        <taxon>Liparidae</taxon>
        <taxon>Liparis</taxon>
    </lineage>
</organism>
<sequence>MQRPVGAGGEDGSAPDRTVSSSDLPFPTFHPPKKSQIMNQPSSDVTSLNQEEQQWEELTRCSSLLSCSLSHSTISKVVSFVLVSCEDVPGRLCVVPGIRLPMFYTCWLGKSESSPSIDDTESVYGDICCSGSV</sequence>
<evidence type="ECO:0000313" key="3">
    <source>
        <dbReference type="Proteomes" id="UP000314294"/>
    </source>
</evidence>
<keyword evidence="3" id="KW-1185">Reference proteome</keyword>
<gene>
    <name evidence="2" type="ORF">EYF80_042922</name>
</gene>
<comment type="caution">
    <text evidence="2">The sequence shown here is derived from an EMBL/GenBank/DDBJ whole genome shotgun (WGS) entry which is preliminary data.</text>
</comment>
<feature type="compositionally biased region" description="Gly residues" evidence="1">
    <location>
        <begin position="1"/>
        <end position="11"/>
    </location>
</feature>
<accession>A0A4Z2FZW5</accession>
<protein>
    <submittedName>
        <fullName evidence="2">Uncharacterized protein</fullName>
    </submittedName>
</protein>
<dbReference type="EMBL" id="SRLO01000770">
    <property type="protein sequence ID" value="TNN46866.1"/>
    <property type="molecule type" value="Genomic_DNA"/>
</dbReference>
<evidence type="ECO:0000313" key="2">
    <source>
        <dbReference type="EMBL" id="TNN46866.1"/>
    </source>
</evidence>
<dbReference type="Proteomes" id="UP000314294">
    <property type="component" value="Unassembled WGS sequence"/>
</dbReference>
<evidence type="ECO:0000256" key="1">
    <source>
        <dbReference type="SAM" id="MobiDB-lite"/>
    </source>
</evidence>
<proteinExistence type="predicted"/>
<name>A0A4Z2FZW5_9TELE</name>